<dbReference type="PROSITE" id="PS00608">
    <property type="entry name" value="GLYCOSYL_HYDROL_F2_2"/>
    <property type="match status" value="1"/>
</dbReference>
<name>F7YUS5_9THEM</name>
<dbReference type="Pfam" id="PF02837">
    <property type="entry name" value="Glyco_hydro_2_N"/>
    <property type="match status" value="1"/>
</dbReference>
<gene>
    <name evidence="10" type="ORF">Theth_0158</name>
</gene>
<dbReference type="eggNOG" id="COG3250">
    <property type="taxonomic scope" value="Bacteria"/>
</dbReference>
<comment type="similarity">
    <text evidence="2 6">Belongs to the glycosyl hydrolase 2 family.</text>
</comment>
<evidence type="ECO:0000256" key="2">
    <source>
        <dbReference type="ARBA" id="ARBA00007401"/>
    </source>
</evidence>
<keyword evidence="4 6" id="KW-0378">Hydrolase</keyword>
<dbReference type="PATRIC" id="fig|688269.3.peg.161"/>
<accession>F7YUS5</accession>
<evidence type="ECO:0000256" key="3">
    <source>
        <dbReference type="ARBA" id="ARBA00012756"/>
    </source>
</evidence>
<dbReference type="InterPro" id="IPR036156">
    <property type="entry name" value="Beta-gal/glucu_dom_sf"/>
</dbReference>
<dbReference type="Gene3D" id="2.60.120.260">
    <property type="entry name" value="Galactose-binding domain-like"/>
    <property type="match status" value="1"/>
</dbReference>
<dbReference type="HOGENOM" id="CLU_002346_3_2_0"/>
<dbReference type="Pfam" id="PF02836">
    <property type="entry name" value="Glyco_hydro_2_C"/>
    <property type="match status" value="1"/>
</dbReference>
<dbReference type="InterPro" id="IPR013783">
    <property type="entry name" value="Ig-like_fold"/>
</dbReference>
<evidence type="ECO:0000313" key="10">
    <source>
        <dbReference type="EMBL" id="AEH50262.1"/>
    </source>
</evidence>
<feature type="domain" description="Glycoside hydrolase family 2 immunoglobulin-like beta-sandwich" evidence="7">
    <location>
        <begin position="220"/>
        <end position="331"/>
    </location>
</feature>
<proteinExistence type="inferred from homology"/>
<dbReference type="InterPro" id="IPR023232">
    <property type="entry name" value="Glyco_hydro_2_AS"/>
</dbReference>
<dbReference type="SUPFAM" id="SSF49785">
    <property type="entry name" value="Galactose-binding domain-like"/>
    <property type="match status" value="1"/>
</dbReference>
<dbReference type="GO" id="GO:0009341">
    <property type="term" value="C:beta-galactosidase complex"/>
    <property type="evidence" value="ECO:0007669"/>
    <property type="project" value="TreeGrafter"/>
</dbReference>
<dbReference type="GO" id="GO:0005990">
    <property type="term" value="P:lactose catabolic process"/>
    <property type="evidence" value="ECO:0007669"/>
    <property type="project" value="TreeGrafter"/>
</dbReference>
<dbReference type="PANTHER" id="PTHR46323:SF2">
    <property type="entry name" value="BETA-GALACTOSIDASE"/>
    <property type="match status" value="1"/>
</dbReference>
<dbReference type="InterPro" id="IPR006104">
    <property type="entry name" value="Glyco_hydro_2_N"/>
</dbReference>
<evidence type="ECO:0000259" key="8">
    <source>
        <dbReference type="Pfam" id="PF02836"/>
    </source>
</evidence>
<keyword evidence="11" id="KW-1185">Reference proteome</keyword>
<dbReference type="InterPro" id="IPR006103">
    <property type="entry name" value="Glyco_hydro_2_cat"/>
</dbReference>
<sequence>MQLLFDSNMNHWERIDILHINRMPSRSYYIPYHDLSIALNFQPGCSRLVQFLNGAWKFKLLNTPYDTPEDFPKEDFDDSNWDQIKVPGCWQMQGFGKPHYTSFLYVIPLNPPKVPAENPTGLYRRKFFIPEDWKDKNIWLRFEGVDSAFDVWINGQIVGYSTGSRLPAEFDITDFVRFGENTIAVRVFQWSAGTFLEDQDMWWLSGIFRDVYLLARPKGHLYDIFVQTDLDEEYKDAKLKVKTLWKNPIGKKICYQVEYKLVDEQMKEVIKPVIWDEFILDAEQKEFEISVDVENPKKWTAETPNLYTLVVIVKSQTGQVLEIIPIRIGFRKIEIKDGLMLLNGVPIKLKGVNRHDFHPDLGRAVPIEWMIEDVVMMKKHNINAVRTSHYPNHPLFYDLCDLYGLYVIDEADLECHGFALVGKINKLSDDPTWEKAYLDRVERMVQRDKNHPSVIMWSLGNESGFGRNHEQMAKLCKSLDPTRPVHYEPDQQGKVVDILSTMYTHVEKLEELVKTDSMKKPGGVNLSREIR</sequence>
<evidence type="ECO:0000313" key="11">
    <source>
        <dbReference type="Proteomes" id="UP000006804"/>
    </source>
</evidence>
<dbReference type="InterPro" id="IPR017853">
    <property type="entry name" value="GH"/>
</dbReference>
<dbReference type="FunFam" id="2.60.40.10:FF:000680">
    <property type="entry name" value="Beta-galactosidase"/>
    <property type="match status" value="1"/>
</dbReference>
<dbReference type="OrthoDB" id="9762066at2"/>
<protein>
    <recommendedName>
        <fullName evidence="3">beta-galactosidase</fullName>
        <ecNumber evidence="3">3.2.1.23</ecNumber>
    </recommendedName>
</protein>
<evidence type="ECO:0000259" key="7">
    <source>
        <dbReference type="Pfam" id="PF00703"/>
    </source>
</evidence>
<dbReference type="Proteomes" id="UP000006804">
    <property type="component" value="Chromosome"/>
</dbReference>
<dbReference type="InterPro" id="IPR050347">
    <property type="entry name" value="Bact_Beta-galactosidase"/>
</dbReference>
<dbReference type="PROSITE" id="PS00719">
    <property type="entry name" value="GLYCOSYL_HYDROL_F2_1"/>
    <property type="match status" value="1"/>
</dbReference>
<organism evidence="10 11">
    <name type="scientific">Pseudothermotoga thermarum DSM 5069</name>
    <dbReference type="NCBI Taxonomy" id="688269"/>
    <lineage>
        <taxon>Bacteria</taxon>
        <taxon>Thermotogati</taxon>
        <taxon>Thermotogota</taxon>
        <taxon>Thermotogae</taxon>
        <taxon>Thermotogales</taxon>
        <taxon>Thermotogaceae</taxon>
        <taxon>Pseudothermotoga</taxon>
    </lineage>
</organism>
<dbReference type="EMBL" id="CP002351">
    <property type="protein sequence ID" value="AEH50262.1"/>
    <property type="molecule type" value="Genomic_DNA"/>
</dbReference>
<dbReference type="RefSeq" id="WP_013931486.1">
    <property type="nucleotide sequence ID" value="NC_015707.1"/>
</dbReference>
<dbReference type="GO" id="GO:0004565">
    <property type="term" value="F:beta-galactosidase activity"/>
    <property type="evidence" value="ECO:0007669"/>
    <property type="project" value="UniProtKB-EC"/>
</dbReference>
<dbReference type="InterPro" id="IPR023230">
    <property type="entry name" value="Glyco_hydro_2_CS"/>
</dbReference>
<reference evidence="10 11" key="1">
    <citation type="submission" date="2010-11" db="EMBL/GenBank/DDBJ databases">
        <title>The complete genome of Thermotoga thermarum DSM 5069.</title>
        <authorList>
            <consortium name="US DOE Joint Genome Institute (JGI-PGF)"/>
            <person name="Lucas S."/>
            <person name="Copeland A."/>
            <person name="Lapidus A."/>
            <person name="Bruce D."/>
            <person name="Goodwin L."/>
            <person name="Pitluck S."/>
            <person name="Kyrpides N."/>
            <person name="Mavromatis K."/>
            <person name="Ivanova N."/>
            <person name="Zeytun A."/>
            <person name="Brettin T."/>
            <person name="Detter J.C."/>
            <person name="Tapia R."/>
            <person name="Han C."/>
            <person name="Land M."/>
            <person name="Hauser L."/>
            <person name="Markowitz V."/>
            <person name="Cheng J.-F."/>
            <person name="Hugenholtz P."/>
            <person name="Woyke T."/>
            <person name="Wu D."/>
            <person name="Spring S."/>
            <person name="Schroeder M."/>
            <person name="Brambilla E."/>
            <person name="Klenk H.-P."/>
            <person name="Eisen J.A."/>
        </authorList>
    </citation>
    <scope>NUCLEOTIDE SEQUENCE [LARGE SCALE GENOMIC DNA]</scope>
    <source>
        <strain evidence="10 11">DSM 5069</strain>
    </source>
</reference>
<evidence type="ECO:0000256" key="4">
    <source>
        <dbReference type="ARBA" id="ARBA00022801"/>
    </source>
</evidence>
<dbReference type="STRING" id="688269.Theth_0158"/>
<dbReference type="EC" id="3.2.1.23" evidence="3"/>
<dbReference type="InterPro" id="IPR006102">
    <property type="entry name" value="Ig-like_GH2"/>
</dbReference>
<evidence type="ECO:0000259" key="9">
    <source>
        <dbReference type="Pfam" id="PF02837"/>
    </source>
</evidence>
<dbReference type="KEGG" id="tta:Theth_0158"/>
<comment type="catalytic activity">
    <reaction evidence="1">
        <text>Hydrolysis of terminal non-reducing beta-D-galactose residues in beta-D-galactosides.</text>
        <dbReference type="EC" id="3.2.1.23"/>
    </reaction>
</comment>
<dbReference type="Gene3D" id="2.60.40.10">
    <property type="entry name" value="Immunoglobulins"/>
    <property type="match status" value="1"/>
</dbReference>
<dbReference type="InterPro" id="IPR006101">
    <property type="entry name" value="Glyco_hydro_2"/>
</dbReference>
<dbReference type="AlphaFoldDB" id="F7YUS5"/>
<keyword evidence="5 6" id="KW-0326">Glycosidase</keyword>
<dbReference type="PANTHER" id="PTHR46323">
    <property type="entry name" value="BETA-GALACTOSIDASE"/>
    <property type="match status" value="1"/>
</dbReference>
<dbReference type="InterPro" id="IPR008979">
    <property type="entry name" value="Galactose-bd-like_sf"/>
</dbReference>
<dbReference type="Gene3D" id="3.20.20.80">
    <property type="entry name" value="Glycosidases"/>
    <property type="match status" value="1"/>
</dbReference>
<evidence type="ECO:0000256" key="5">
    <source>
        <dbReference type="ARBA" id="ARBA00023295"/>
    </source>
</evidence>
<feature type="domain" description="Glycoside hydrolase family 2 catalytic" evidence="8">
    <location>
        <begin position="333"/>
        <end position="516"/>
    </location>
</feature>
<dbReference type="Pfam" id="PF00703">
    <property type="entry name" value="Glyco_hydro_2"/>
    <property type="match status" value="1"/>
</dbReference>
<evidence type="ECO:0000256" key="6">
    <source>
        <dbReference type="RuleBase" id="RU361154"/>
    </source>
</evidence>
<dbReference type="SUPFAM" id="SSF51445">
    <property type="entry name" value="(Trans)glycosidases"/>
    <property type="match status" value="1"/>
</dbReference>
<dbReference type="SUPFAM" id="SSF49303">
    <property type="entry name" value="beta-Galactosidase/glucuronidase domain"/>
    <property type="match status" value="1"/>
</dbReference>
<dbReference type="PRINTS" id="PR00132">
    <property type="entry name" value="GLHYDRLASE2"/>
</dbReference>
<feature type="domain" description="Glycosyl hydrolases family 2 sugar binding" evidence="9">
    <location>
        <begin position="51"/>
        <end position="217"/>
    </location>
</feature>
<evidence type="ECO:0000256" key="1">
    <source>
        <dbReference type="ARBA" id="ARBA00001412"/>
    </source>
</evidence>